<keyword evidence="2 8" id="KW-0813">Transport</keyword>
<dbReference type="InterPro" id="IPR010104">
    <property type="entry name" value="TonB_rcpt_bac"/>
</dbReference>
<dbReference type="PANTHER" id="PTHR40980">
    <property type="entry name" value="PLUG DOMAIN-CONTAINING PROTEIN"/>
    <property type="match status" value="1"/>
</dbReference>
<comment type="caution">
    <text evidence="13">The sequence shown here is derived from an EMBL/GenBank/DDBJ whole genome shotgun (WGS) entry which is preliminary data.</text>
</comment>
<dbReference type="OrthoDB" id="5476657at2"/>
<evidence type="ECO:0000313" key="14">
    <source>
        <dbReference type="Proteomes" id="UP000245890"/>
    </source>
</evidence>
<dbReference type="PROSITE" id="PS52016">
    <property type="entry name" value="TONB_DEPENDENT_REC_3"/>
    <property type="match status" value="1"/>
</dbReference>
<feature type="domain" description="TonB-dependent receptor-like beta-barrel" evidence="11">
    <location>
        <begin position="399"/>
        <end position="887"/>
    </location>
</feature>
<name>A0A2U0SJL0_9SPHN</name>
<evidence type="ECO:0000259" key="12">
    <source>
        <dbReference type="Pfam" id="PF07715"/>
    </source>
</evidence>
<keyword evidence="6 8" id="KW-0472">Membrane</keyword>
<comment type="similarity">
    <text evidence="8 9">Belongs to the TonB-dependent receptor family.</text>
</comment>
<dbReference type="Pfam" id="PF07715">
    <property type="entry name" value="Plug"/>
    <property type="match status" value="1"/>
</dbReference>
<keyword evidence="5 9" id="KW-0798">TonB box</keyword>
<dbReference type="InterPro" id="IPR012910">
    <property type="entry name" value="Plug_dom"/>
</dbReference>
<dbReference type="Pfam" id="PF00593">
    <property type="entry name" value="TonB_dep_Rec_b-barrel"/>
    <property type="match status" value="1"/>
</dbReference>
<dbReference type="CDD" id="cd01347">
    <property type="entry name" value="ligand_gated_channel"/>
    <property type="match status" value="1"/>
</dbReference>
<feature type="signal peptide" evidence="10">
    <location>
        <begin position="1"/>
        <end position="24"/>
    </location>
</feature>
<keyword evidence="3 8" id="KW-1134">Transmembrane beta strand</keyword>
<dbReference type="GO" id="GO:0009279">
    <property type="term" value="C:cell outer membrane"/>
    <property type="evidence" value="ECO:0007669"/>
    <property type="project" value="UniProtKB-SubCell"/>
</dbReference>
<organism evidence="13 14">
    <name type="scientific">Sphingomonas pokkalii</name>
    <dbReference type="NCBI Taxonomy" id="2175090"/>
    <lineage>
        <taxon>Bacteria</taxon>
        <taxon>Pseudomonadati</taxon>
        <taxon>Pseudomonadota</taxon>
        <taxon>Alphaproteobacteria</taxon>
        <taxon>Sphingomonadales</taxon>
        <taxon>Sphingomonadaceae</taxon>
        <taxon>Sphingomonas</taxon>
    </lineage>
</organism>
<protein>
    <submittedName>
        <fullName evidence="13">TonB-dependent receptor</fullName>
    </submittedName>
</protein>
<feature type="chain" id="PRO_5015414081" evidence="10">
    <location>
        <begin position="25"/>
        <end position="923"/>
    </location>
</feature>
<dbReference type="Gene3D" id="2.40.170.20">
    <property type="entry name" value="TonB-dependent receptor, beta-barrel domain"/>
    <property type="match status" value="1"/>
</dbReference>
<sequence>MQLHRTALLAGTIAVVLAALPAVAQTTTASTAEPAAAGDPDAAIVVTGLRASLQSASQLKRNSESILDAIVAQDIGKLPDNQAIEALARLPGVQVTRSDDEANGILVRGLPNVMTTFNGRELFTVENRRANLQDFPAGALAGIEVYKSATADLVDPGLAGLINVRTRRPFDFKGLELAGSIRGAWNEQTRKIDPTYNLMLSDRWTTGIGEIGLLVNYSLVQTRYRNAVRFINSDVTTIDRGNTDPADDVVVTTPGVGGNVHVPNEIGLYYSRGKRVRPSVNSAFQWRPSENFEMYVEGLWQGYRGESANDRFGSNLVDRSDEGLRATFSNVVLDPKDPTRITRLSKSGGKPGETYRSTTNDQGDTYQAATGFKWNTGRAEITGEGAWTKSVYTWKTYSLDGQTRTSPTLDVDFDRNNGVSFALPGFAALEPANWNWRGFYDSRGRSEGAGTQWRLDVKLDTDWAVVKRLDFGMRATTHTARTRSGDRYAWTAPLGIPLASLPVGPLEVVSDGFRGNDQPFRNWLTPSRNGIRDNYEKLRLASYEAMKKLDWASDVANWSTPEAQIPPRSGFDASENSYAAYAQSRFDLEPAGAPIDGTLGIRIVNTDGQYSGTFQQTDANGVMTLVPLTTRQNYVNVLPTFQARWKITPKLQLRVGATRTFTRPSFGDLNPTRTISIVNPTRNPNETRAAFVNSGNPDLKPLTSDNYDVSLEYYFGNAGSASAAVFRRDVEGFINTYTRDIQYGNYGLVSLTQPENAGKGKIQGVEVAGQTFFDFLPGWLSGFGVQANLTYLDAQNALPRALGTGAPMVRMTGVSKWTYNLAGFYEKGPLAVRLSYNRRSGWVNSYSRNSNESQYAGELARPVSRLDFSTSYEWNKNVTLTFEMSNILAQPYENYRYYSQTAFYSRDVRDEGRFMSLGARFKF</sequence>
<dbReference type="NCBIfam" id="TIGR01782">
    <property type="entry name" value="TonB-Xanth-Caul"/>
    <property type="match status" value="1"/>
</dbReference>
<dbReference type="AlphaFoldDB" id="A0A2U0SJL0"/>
<evidence type="ECO:0000259" key="11">
    <source>
        <dbReference type="Pfam" id="PF00593"/>
    </source>
</evidence>
<dbReference type="InterPro" id="IPR039426">
    <property type="entry name" value="TonB-dep_rcpt-like"/>
</dbReference>
<feature type="domain" description="TonB-dependent receptor plug" evidence="12">
    <location>
        <begin position="61"/>
        <end position="154"/>
    </location>
</feature>
<evidence type="ECO:0000256" key="6">
    <source>
        <dbReference type="ARBA" id="ARBA00023136"/>
    </source>
</evidence>
<keyword evidence="7 8" id="KW-0998">Cell outer membrane</keyword>
<evidence type="ECO:0000256" key="7">
    <source>
        <dbReference type="ARBA" id="ARBA00023237"/>
    </source>
</evidence>
<keyword evidence="10" id="KW-0732">Signal</keyword>
<evidence type="ECO:0000256" key="2">
    <source>
        <dbReference type="ARBA" id="ARBA00022448"/>
    </source>
</evidence>
<dbReference type="Gene3D" id="2.170.130.10">
    <property type="entry name" value="TonB-dependent receptor, plug domain"/>
    <property type="match status" value="1"/>
</dbReference>
<dbReference type="SUPFAM" id="SSF56935">
    <property type="entry name" value="Porins"/>
    <property type="match status" value="1"/>
</dbReference>
<evidence type="ECO:0000256" key="9">
    <source>
        <dbReference type="RuleBase" id="RU003357"/>
    </source>
</evidence>
<comment type="subcellular location">
    <subcellularLocation>
        <location evidence="1 8">Cell outer membrane</location>
        <topology evidence="1 8">Multi-pass membrane protein</topology>
    </subcellularLocation>
</comment>
<keyword evidence="4 8" id="KW-0812">Transmembrane</keyword>
<keyword evidence="14" id="KW-1185">Reference proteome</keyword>
<dbReference type="PANTHER" id="PTHR40980:SF3">
    <property type="entry name" value="TONB-DEPENDENT RECEPTOR-LIKE BETA-BARREL DOMAIN-CONTAINING PROTEIN"/>
    <property type="match status" value="1"/>
</dbReference>
<dbReference type="InterPro" id="IPR036942">
    <property type="entry name" value="Beta-barrel_TonB_sf"/>
</dbReference>
<evidence type="ECO:0000313" key="13">
    <source>
        <dbReference type="EMBL" id="PVX31538.1"/>
    </source>
</evidence>
<reference evidence="13 14" key="1">
    <citation type="submission" date="2018-05" db="EMBL/GenBank/DDBJ databases">
        <title>Description of Sphingomonas pokkalii sp nov, isolated from the rhizosphere of saline tolerant pokkali rice and its draft genome analysis.</title>
        <authorList>
            <person name="Menon R."/>
            <person name="Kumari S."/>
            <person name="Rameshkumar N."/>
        </authorList>
    </citation>
    <scope>NUCLEOTIDE SEQUENCE [LARGE SCALE GENOMIC DNA]</scope>
    <source>
        <strain evidence="13 14">L3B27</strain>
    </source>
</reference>
<evidence type="ECO:0000256" key="10">
    <source>
        <dbReference type="SAM" id="SignalP"/>
    </source>
</evidence>
<dbReference type="EMBL" id="QENQ01000001">
    <property type="protein sequence ID" value="PVX31538.1"/>
    <property type="molecule type" value="Genomic_DNA"/>
</dbReference>
<proteinExistence type="inferred from homology"/>
<gene>
    <name evidence="13" type="ORF">DD559_14200</name>
</gene>
<accession>A0A2U0SJL0</accession>
<evidence type="ECO:0000256" key="3">
    <source>
        <dbReference type="ARBA" id="ARBA00022452"/>
    </source>
</evidence>
<evidence type="ECO:0000256" key="8">
    <source>
        <dbReference type="PROSITE-ProRule" id="PRU01360"/>
    </source>
</evidence>
<evidence type="ECO:0000256" key="4">
    <source>
        <dbReference type="ARBA" id="ARBA00022692"/>
    </source>
</evidence>
<dbReference type="InterPro" id="IPR000531">
    <property type="entry name" value="Beta-barrel_TonB"/>
</dbReference>
<evidence type="ECO:0000256" key="5">
    <source>
        <dbReference type="ARBA" id="ARBA00023077"/>
    </source>
</evidence>
<evidence type="ECO:0000256" key="1">
    <source>
        <dbReference type="ARBA" id="ARBA00004571"/>
    </source>
</evidence>
<dbReference type="InterPro" id="IPR037066">
    <property type="entry name" value="Plug_dom_sf"/>
</dbReference>
<dbReference type="Proteomes" id="UP000245890">
    <property type="component" value="Unassembled WGS sequence"/>
</dbReference>
<keyword evidence="13" id="KW-0675">Receptor</keyword>